<dbReference type="EMBL" id="FMIQ01000070">
    <property type="protein sequence ID" value="SCM54316.1"/>
    <property type="molecule type" value="Genomic_DNA"/>
</dbReference>
<organism evidence="2 3">
    <name type="scientific">Hafnia alvei</name>
    <dbReference type="NCBI Taxonomy" id="569"/>
    <lineage>
        <taxon>Bacteria</taxon>
        <taxon>Pseudomonadati</taxon>
        <taxon>Pseudomonadota</taxon>
        <taxon>Gammaproteobacteria</taxon>
        <taxon>Enterobacterales</taxon>
        <taxon>Hafniaceae</taxon>
        <taxon>Hafnia</taxon>
    </lineage>
</organism>
<protein>
    <submittedName>
        <fullName evidence="2">Uncharacterized protein</fullName>
    </submittedName>
</protein>
<evidence type="ECO:0000313" key="3">
    <source>
        <dbReference type="Proteomes" id="UP000094844"/>
    </source>
</evidence>
<dbReference type="AlphaFoldDB" id="A0A1C6Z5C8"/>
<dbReference type="Proteomes" id="UP000094844">
    <property type="component" value="Unassembled WGS sequence"/>
</dbReference>
<evidence type="ECO:0000313" key="2">
    <source>
        <dbReference type="EMBL" id="SCM54316.1"/>
    </source>
</evidence>
<sequence length="37" mass="4482">MRYPFFFILMLALVVFFYEYLVSRLILLFINLSGNCD</sequence>
<proteinExistence type="predicted"/>
<accession>A0A1C6Z5C8</accession>
<keyword evidence="1" id="KW-0472">Membrane</keyword>
<keyword evidence="1" id="KW-0812">Transmembrane</keyword>
<keyword evidence="1" id="KW-1133">Transmembrane helix</keyword>
<feature type="transmembrane region" description="Helical" evidence="1">
    <location>
        <begin position="6"/>
        <end position="30"/>
    </location>
</feature>
<reference evidence="2 3" key="1">
    <citation type="submission" date="2016-09" db="EMBL/GenBank/DDBJ databases">
        <authorList>
            <person name="Capua I."/>
            <person name="De Benedictis P."/>
            <person name="Joannis T."/>
            <person name="Lombin L.H."/>
            <person name="Cattoli G."/>
        </authorList>
    </citation>
    <scope>NUCLEOTIDE SEQUENCE [LARGE SCALE GENOMIC DNA]</scope>
    <source>
        <strain evidence="2 3">GB001</strain>
    </source>
</reference>
<evidence type="ECO:0000256" key="1">
    <source>
        <dbReference type="SAM" id="Phobius"/>
    </source>
</evidence>
<name>A0A1C6Z5C8_HAFAL</name>
<gene>
    <name evidence="2" type="ORF">BN1044_03819</name>
</gene>